<keyword evidence="1" id="KW-0548">Nucleotidyltransferase</keyword>
<dbReference type="InterPro" id="IPR029044">
    <property type="entry name" value="Nucleotide-diphossugar_trans"/>
</dbReference>
<gene>
    <name evidence="1" type="ORF">ACFOY7_12635</name>
</gene>
<organism evidence="1 2">
    <name type="scientific">Gracilibacillus xinjiangensis</name>
    <dbReference type="NCBI Taxonomy" id="1193282"/>
    <lineage>
        <taxon>Bacteria</taxon>
        <taxon>Bacillati</taxon>
        <taxon>Bacillota</taxon>
        <taxon>Bacilli</taxon>
        <taxon>Bacillales</taxon>
        <taxon>Bacillaceae</taxon>
        <taxon>Gracilibacillus</taxon>
    </lineage>
</organism>
<reference evidence="2" key="1">
    <citation type="journal article" date="2019" name="Int. J. Syst. Evol. Microbiol.">
        <title>The Global Catalogue of Microorganisms (GCM) 10K type strain sequencing project: providing services to taxonomists for standard genome sequencing and annotation.</title>
        <authorList>
            <consortium name="The Broad Institute Genomics Platform"/>
            <consortium name="The Broad Institute Genome Sequencing Center for Infectious Disease"/>
            <person name="Wu L."/>
            <person name="Ma J."/>
        </authorList>
    </citation>
    <scope>NUCLEOTIDE SEQUENCE [LARGE SCALE GENOMIC DNA]</scope>
    <source>
        <strain evidence="2">CCUG 37865</strain>
    </source>
</reference>
<dbReference type="InterPro" id="IPR003329">
    <property type="entry name" value="Cytidylyl_trans"/>
</dbReference>
<dbReference type="SUPFAM" id="SSF53448">
    <property type="entry name" value="Nucleotide-diphospho-sugar transferases"/>
    <property type="match status" value="1"/>
</dbReference>
<dbReference type="Pfam" id="PF02348">
    <property type="entry name" value="CTP_transf_3"/>
    <property type="match status" value="1"/>
</dbReference>
<dbReference type="GO" id="GO:0016779">
    <property type="term" value="F:nucleotidyltransferase activity"/>
    <property type="evidence" value="ECO:0007669"/>
    <property type="project" value="UniProtKB-KW"/>
</dbReference>
<accession>A0ABV8X0H5</accession>
<dbReference type="RefSeq" id="WP_390254089.1">
    <property type="nucleotide sequence ID" value="NZ_JBHSDT010000008.1"/>
</dbReference>
<keyword evidence="1" id="KW-0808">Transferase</keyword>
<sequence>MKIVAIIQARMGSTRLPGKVLRQVLGKPLLAYQLERVRLAKHIDEIIIATTTQPTDDPIITFCQKEDVLFSRGSEQDVLSRYYDTAIQANADVIVRLTSDCPLIDPAVIDKVIETYTLSNHYVSNVVRRTYPRGMDVEVFSIELLKQINEEATSKKDREHVTTFVREQPDRFKIKDVVHRSDYSNYRLTVDTAEDLMLIEKILEKIYPVSPAFTLEDIISLLQKHQDWLKINAHIEQKR</sequence>
<dbReference type="PANTHER" id="PTHR42866:SF1">
    <property type="entry name" value="SPORE COAT POLYSACCHARIDE BIOSYNTHESIS PROTEIN SPSF"/>
    <property type="match status" value="1"/>
</dbReference>
<dbReference type="Proteomes" id="UP001595882">
    <property type="component" value="Unassembled WGS sequence"/>
</dbReference>
<keyword evidence="2" id="KW-1185">Reference proteome</keyword>
<dbReference type="EMBL" id="JBHSDT010000008">
    <property type="protein sequence ID" value="MFC4403916.1"/>
    <property type="molecule type" value="Genomic_DNA"/>
</dbReference>
<name>A0ABV8X0H5_9BACI</name>
<protein>
    <submittedName>
        <fullName evidence="1">Cytidylyltransferase domain-containing protein</fullName>
    </submittedName>
</protein>
<proteinExistence type="predicted"/>
<dbReference type="PANTHER" id="PTHR42866">
    <property type="entry name" value="3-DEOXY-MANNO-OCTULOSONATE CYTIDYLYLTRANSFERASE"/>
    <property type="match status" value="1"/>
</dbReference>
<comment type="caution">
    <text evidence="1">The sequence shown here is derived from an EMBL/GenBank/DDBJ whole genome shotgun (WGS) entry which is preliminary data.</text>
</comment>
<evidence type="ECO:0000313" key="1">
    <source>
        <dbReference type="EMBL" id="MFC4403916.1"/>
    </source>
</evidence>
<dbReference type="Gene3D" id="3.90.550.10">
    <property type="entry name" value="Spore Coat Polysaccharide Biosynthesis Protein SpsA, Chain A"/>
    <property type="match status" value="1"/>
</dbReference>
<evidence type="ECO:0000313" key="2">
    <source>
        <dbReference type="Proteomes" id="UP001595882"/>
    </source>
</evidence>
<dbReference type="CDD" id="cd02518">
    <property type="entry name" value="GT2_SpsF"/>
    <property type="match status" value="1"/>
</dbReference>